<dbReference type="AlphaFoldDB" id="A0A1C6RE41"/>
<protein>
    <submittedName>
        <fullName evidence="1">Uncharacterized protein</fullName>
    </submittedName>
</protein>
<proteinExistence type="predicted"/>
<reference evidence="2" key="1">
    <citation type="submission" date="2016-06" db="EMBL/GenBank/DDBJ databases">
        <authorList>
            <person name="Varghese N."/>
            <person name="Submissions Spin"/>
        </authorList>
    </citation>
    <scope>NUCLEOTIDE SEQUENCE [LARGE SCALE GENOMIC DNA]</scope>
    <source>
        <strain evidence="2">DSM 45431</strain>
    </source>
</reference>
<dbReference type="Proteomes" id="UP000199413">
    <property type="component" value="Unassembled WGS sequence"/>
</dbReference>
<evidence type="ECO:0000313" key="2">
    <source>
        <dbReference type="Proteomes" id="UP000199413"/>
    </source>
</evidence>
<dbReference type="RefSeq" id="WP_091336538.1">
    <property type="nucleotide sequence ID" value="NZ_FMHV01000002.1"/>
</dbReference>
<sequence length="62" mass="6748">MVGPGWPGTDDRLAYVQTVAHDVDLAGVQLRRRVPAFVEFDGGGASVGRSAHDRDINYVSHR</sequence>
<dbReference type="EMBL" id="FMHV01000002">
    <property type="protein sequence ID" value="SCL15236.1"/>
    <property type="molecule type" value="Genomic_DNA"/>
</dbReference>
<keyword evidence="2" id="KW-1185">Reference proteome</keyword>
<accession>A0A1C6RE41</accession>
<gene>
    <name evidence="1" type="ORF">GA0070624_0659</name>
</gene>
<organism evidence="1 2">
    <name type="scientific">Micromonospora rhizosphaerae</name>
    <dbReference type="NCBI Taxonomy" id="568872"/>
    <lineage>
        <taxon>Bacteria</taxon>
        <taxon>Bacillati</taxon>
        <taxon>Actinomycetota</taxon>
        <taxon>Actinomycetes</taxon>
        <taxon>Micromonosporales</taxon>
        <taxon>Micromonosporaceae</taxon>
        <taxon>Micromonospora</taxon>
    </lineage>
</organism>
<evidence type="ECO:0000313" key="1">
    <source>
        <dbReference type="EMBL" id="SCL15236.1"/>
    </source>
</evidence>
<name>A0A1C6RE41_9ACTN</name>